<sequence>MKKNILLKYIFIFLTLCGLASSCKTDFLERPPLSNLTAGTFFNTDAELLASTGALYNQVWAGANGQSLLSFGDGRGGNFFTPYVADWLQFCTFAVSNTNGALKDSWSSFYNIIAQANVLISNVNSYSKPAVSVGAKRTAIGEARYMRGLAYSYLVQNWGPVPIITDNIKQGGDTTLTRNTVESVWEFAIRDMQYAVANLPVTTTNGRLTKYSAEGMLARFYLTRAGLGSTNGQRSQAYLDSAKYYARDVIMNSQYKLMENYADLFFTKNNNNPEQLFGLQWVPLRDPWGVGNTFQSQFAANSLITGGSDGWGGGHGASADYIINLEPGDSIRRKATYMFPGDHYPELNKKGGGWSEPIPDANTYANIAHFKKYIVGSPDDNDGKGQVQATGNNTYMQRLADVYLIYAEAILGNNSSTSDPEAVKYFNAVRTRAGLPAVKSFTYDQLLHERRYEFAVEGDAWYDIVRLYYYNPTKAKAYINAQVKGDYKLTIKPGTYAPNKAREFQITIVNPRNFSVNDATIFLPYPDTELAIAPNLRKPPVPYKF</sequence>
<dbReference type="Pfam" id="PF07980">
    <property type="entry name" value="SusD_RagB"/>
    <property type="match status" value="1"/>
</dbReference>
<evidence type="ECO:0000313" key="9">
    <source>
        <dbReference type="EMBL" id="MEA5140459.1"/>
    </source>
</evidence>
<dbReference type="InterPro" id="IPR011990">
    <property type="entry name" value="TPR-like_helical_dom_sf"/>
</dbReference>
<keyword evidence="10" id="KW-1185">Reference proteome</keyword>
<keyword evidence="5" id="KW-0998">Cell outer membrane</keyword>
<reference evidence="9 10" key="1">
    <citation type="submission" date="2023-12" db="EMBL/GenBank/DDBJ databases">
        <title>Novel species of the genus Arcicella isolated from rivers.</title>
        <authorList>
            <person name="Lu H."/>
        </authorList>
    </citation>
    <scope>NUCLEOTIDE SEQUENCE [LARGE SCALE GENOMIC DNA]</scope>
    <source>
        <strain evidence="9 10">KCTC 23307</strain>
    </source>
</reference>
<organism evidence="9 10">
    <name type="scientific">Arcicella rigui</name>
    <dbReference type="NCBI Taxonomy" id="797020"/>
    <lineage>
        <taxon>Bacteria</taxon>
        <taxon>Pseudomonadati</taxon>
        <taxon>Bacteroidota</taxon>
        <taxon>Cytophagia</taxon>
        <taxon>Cytophagales</taxon>
        <taxon>Flectobacillaceae</taxon>
        <taxon>Arcicella</taxon>
    </lineage>
</organism>
<protein>
    <submittedName>
        <fullName evidence="9">RagB/SusD family nutrient uptake outer membrane protein</fullName>
    </submittedName>
</protein>
<feature type="chain" id="PRO_5045411958" evidence="6">
    <location>
        <begin position="21"/>
        <end position="545"/>
    </location>
</feature>
<proteinExistence type="inferred from homology"/>
<comment type="caution">
    <text evidence="9">The sequence shown here is derived from an EMBL/GenBank/DDBJ whole genome shotgun (WGS) entry which is preliminary data.</text>
</comment>
<dbReference type="Proteomes" id="UP001302949">
    <property type="component" value="Unassembled WGS sequence"/>
</dbReference>
<evidence type="ECO:0000256" key="6">
    <source>
        <dbReference type="SAM" id="SignalP"/>
    </source>
</evidence>
<feature type="domain" description="RagB/SusD" evidence="7">
    <location>
        <begin position="252"/>
        <end position="537"/>
    </location>
</feature>
<gene>
    <name evidence="9" type="ORF">VB248_15005</name>
</gene>
<accession>A0ABU5QC83</accession>
<keyword evidence="4" id="KW-0472">Membrane</keyword>
<evidence type="ECO:0000259" key="8">
    <source>
        <dbReference type="Pfam" id="PF14322"/>
    </source>
</evidence>
<feature type="signal peptide" evidence="6">
    <location>
        <begin position="1"/>
        <end position="20"/>
    </location>
</feature>
<evidence type="ECO:0000259" key="7">
    <source>
        <dbReference type="Pfam" id="PF07980"/>
    </source>
</evidence>
<dbReference type="InterPro" id="IPR012944">
    <property type="entry name" value="SusD_RagB_dom"/>
</dbReference>
<evidence type="ECO:0000256" key="1">
    <source>
        <dbReference type="ARBA" id="ARBA00004442"/>
    </source>
</evidence>
<comment type="similarity">
    <text evidence="2">Belongs to the SusD family.</text>
</comment>
<feature type="domain" description="SusD-like N-terminal" evidence="8">
    <location>
        <begin position="26"/>
        <end position="222"/>
    </location>
</feature>
<keyword evidence="3 6" id="KW-0732">Signal</keyword>
<evidence type="ECO:0000256" key="2">
    <source>
        <dbReference type="ARBA" id="ARBA00006275"/>
    </source>
</evidence>
<dbReference type="EMBL" id="JAYFUM010000018">
    <property type="protein sequence ID" value="MEA5140459.1"/>
    <property type="molecule type" value="Genomic_DNA"/>
</dbReference>
<dbReference type="InterPro" id="IPR033985">
    <property type="entry name" value="SusD-like_N"/>
</dbReference>
<dbReference type="RefSeq" id="WP_323297614.1">
    <property type="nucleotide sequence ID" value="NZ_JAYFUM010000018.1"/>
</dbReference>
<dbReference type="Gene3D" id="1.25.40.390">
    <property type="match status" value="1"/>
</dbReference>
<evidence type="ECO:0000256" key="3">
    <source>
        <dbReference type="ARBA" id="ARBA00022729"/>
    </source>
</evidence>
<evidence type="ECO:0000256" key="5">
    <source>
        <dbReference type="ARBA" id="ARBA00023237"/>
    </source>
</evidence>
<name>A0ABU5QC83_9BACT</name>
<dbReference type="PROSITE" id="PS51257">
    <property type="entry name" value="PROKAR_LIPOPROTEIN"/>
    <property type="match status" value="1"/>
</dbReference>
<dbReference type="SUPFAM" id="SSF48452">
    <property type="entry name" value="TPR-like"/>
    <property type="match status" value="1"/>
</dbReference>
<evidence type="ECO:0000256" key="4">
    <source>
        <dbReference type="ARBA" id="ARBA00023136"/>
    </source>
</evidence>
<dbReference type="Pfam" id="PF14322">
    <property type="entry name" value="SusD-like_3"/>
    <property type="match status" value="1"/>
</dbReference>
<comment type="subcellular location">
    <subcellularLocation>
        <location evidence="1">Cell outer membrane</location>
    </subcellularLocation>
</comment>
<evidence type="ECO:0000313" key="10">
    <source>
        <dbReference type="Proteomes" id="UP001302949"/>
    </source>
</evidence>